<accession>A0A9N8V2P1</accession>
<dbReference type="EMBL" id="CAJVPP010000021">
    <property type="protein sequence ID" value="CAG8435384.1"/>
    <property type="molecule type" value="Genomic_DNA"/>
</dbReference>
<reference evidence="1" key="1">
    <citation type="submission" date="2021-06" db="EMBL/GenBank/DDBJ databases">
        <authorList>
            <person name="Kallberg Y."/>
            <person name="Tangrot J."/>
            <person name="Rosling A."/>
        </authorList>
    </citation>
    <scope>NUCLEOTIDE SEQUENCE</scope>
    <source>
        <strain evidence="1">87-6 pot B 2015</strain>
    </source>
</reference>
<dbReference type="Proteomes" id="UP000789375">
    <property type="component" value="Unassembled WGS sequence"/>
</dbReference>
<evidence type="ECO:0000313" key="1">
    <source>
        <dbReference type="EMBL" id="CAG8435384.1"/>
    </source>
</evidence>
<dbReference type="AlphaFoldDB" id="A0A9N8V2P1"/>
<gene>
    <name evidence="1" type="ORF">FMOSSE_LOCUS240</name>
</gene>
<protein>
    <submittedName>
        <fullName evidence="1">10748_t:CDS:1</fullName>
    </submittedName>
</protein>
<comment type="caution">
    <text evidence="1">The sequence shown here is derived from an EMBL/GenBank/DDBJ whole genome shotgun (WGS) entry which is preliminary data.</text>
</comment>
<sequence>MKTFKRIFSRKKAKGESSIITPASETVNVEAVNVEGNAEGTSTNTKQKSVATAKDTSAQIIEGLDSLHLETPPETVDSLRAYEKDTDEAQRFLDRMGNDFRWPTSMPQNTRDQVFWVFTDIDVTEDDKEYALNCIYFYNSLDKGMFDEHKQDWVLVYKQSVVEYGEKKSNKQRSDLDREMPGALYLPVDSLLREEFLNPKIPAARAVLSQRSADGGEYMIQARVKRVGDENTNFITLAYRFNDTKNRNKLYKTVIDTGAPETILPYEVRSYLGTAGWERQAVVAPGYGAPAKLFLATGMIIIGADGSRPIRFGCGNERPVTRWILPLSGMMYWTNLLMSTGVEEDFFS</sequence>
<keyword evidence="2" id="KW-1185">Reference proteome</keyword>
<proteinExistence type="predicted"/>
<organism evidence="1 2">
    <name type="scientific">Funneliformis mosseae</name>
    <name type="common">Endomycorrhizal fungus</name>
    <name type="synonym">Glomus mosseae</name>
    <dbReference type="NCBI Taxonomy" id="27381"/>
    <lineage>
        <taxon>Eukaryota</taxon>
        <taxon>Fungi</taxon>
        <taxon>Fungi incertae sedis</taxon>
        <taxon>Mucoromycota</taxon>
        <taxon>Glomeromycotina</taxon>
        <taxon>Glomeromycetes</taxon>
        <taxon>Glomerales</taxon>
        <taxon>Glomeraceae</taxon>
        <taxon>Funneliformis</taxon>
    </lineage>
</organism>
<evidence type="ECO:0000313" key="2">
    <source>
        <dbReference type="Proteomes" id="UP000789375"/>
    </source>
</evidence>
<name>A0A9N8V2P1_FUNMO</name>